<evidence type="ECO:0000256" key="8">
    <source>
        <dbReference type="ARBA" id="ARBA00023101"/>
    </source>
</evidence>
<organism evidence="14 15">
    <name type="scientific">Parascedosporium putredinis</name>
    <dbReference type="NCBI Taxonomy" id="1442378"/>
    <lineage>
        <taxon>Eukaryota</taxon>
        <taxon>Fungi</taxon>
        <taxon>Dikarya</taxon>
        <taxon>Ascomycota</taxon>
        <taxon>Pezizomycotina</taxon>
        <taxon>Sordariomycetes</taxon>
        <taxon>Hypocreomycetidae</taxon>
        <taxon>Microascales</taxon>
        <taxon>Microascaceae</taxon>
        <taxon>Parascedosporium</taxon>
    </lineage>
</organism>
<dbReference type="PANTHER" id="PTHR11474:SF76">
    <property type="entry name" value="SHKT DOMAIN-CONTAINING PROTEIN"/>
    <property type="match status" value="1"/>
</dbReference>
<gene>
    <name evidence="14" type="ORF">PPNO1_LOCUS5817</name>
</gene>
<dbReference type="PANTHER" id="PTHR11474">
    <property type="entry name" value="TYROSINASE FAMILY MEMBER"/>
    <property type="match status" value="1"/>
</dbReference>
<evidence type="ECO:0000313" key="14">
    <source>
        <dbReference type="EMBL" id="CAI4216155.1"/>
    </source>
</evidence>
<dbReference type="AlphaFoldDB" id="A0A9P1H6D2"/>
<accession>A0A9P1H6D2</accession>
<feature type="compositionally biased region" description="Low complexity" evidence="11">
    <location>
        <begin position="438"/>
        <end position="451"/>
    </location>
</feature>
<evidence type="ECO:0000259" key="13">
    <source>
        <dbReference type="PROSITE" id="PS00498"/>
    </source>
</evidence>
<evidence type="ECO:0000256" key="11">
    <source>
        <dbReference type="SAM" id="MobiDB-lite"/>
    </source>
</evidence>
<feature type="region of interest" description="Disordered" evidence="11">
    <location>
        <begin position="428"/>
        <end position="474"/>
    </location>
</feature>
<keyword evidence="6" id="KW-0186">Copper</keyword>
<reference evidence="14" key="1">
    <citation type="submission" date="2022-11" db="EMBL/GenBank/DDBJ databases">
        <authorList>
            <person name="Scott C."/>
            <person name="Bruce N."/>
        </authorList>
    </citation>
    <scope>NUCLEOTIDE SEQUENCE</scope>
</reference>
<dbReference type="InterPro" id="IPR041640">
    <property type="entry name" value="Tyrosinase_C"/>
</dbReference>
<dbReference type="OrthoDB" id="6132182at2759"/>
<dbReference type="Pfam" id="PF18132">
    <property type="entry name" value="Tyrosinase_C"/>
    <property type="match status" value="1"/>
</dbReference>
<keyword evidence="8" id="KW-0470">Melanin biosynthesis</keyword>
<dbReference type="InterPro" id="IPR002227">
    <property type="entry name" value="Tyrosinase_Cu-bd"/>
</dbReference>
<dbReference type="EC" id="1.14.18.1" evidence="3"/>
<comment type="cofactor">
    <cofactor evidence="1">
        <name>Cu(2+)</name>
        <dbReference type="ChEBI" id="CHEBI:29036"/>
    </cofactor>
</comment>
<comment type="catalytic activity">
    <reaction evidence="10">
        <text>L-tyrosine + O2 = L-dopaquinone + H2O</text>
        <dbReference type="Rhea" id="RHEA:18117"/>
        <dbReference type="ChEBI" id="CHEBI:15377"/>
        <dbReference type="ChEBI" id="CHEBI:15379"/>
        <dbReference type="ChEBI" id="CHEBI:57924"/>
        <dbReference type="ChEBI" id="CHEBI:58315"/>
        <dbReference type="EC" id="1.14.18.1"/>
    </reaction>
</comment>
<evidence type="ECO:0000313" key="15">
    <source>
        <dbReference type="Proteomes" id="UP000838763"/>
    </source>
</evidence>
<sequence length="618" mass="68134">MSTLNNLPVVGVKVTPTPDGSVPLRREIRELQERFPEQFSIFILAMRALQAKDKNDPTSFQFGGYCTHSSILFLTWHRPYLALLEQSLSATAQTIASQYPENIRSRYVEAAKQLRLPYFDWATRVREPAPSLPNSIAQARISIVDIDGRQKTIDNPLFSFNISQVQPDRGDLAGTLIEQELDNESASLRQELSLLLLSVTDYDDFSNSTWRTGGRLRATTSLESVHDDIHGRAGGSRGHMSSLDVSAMDPIFWLHHCNVDRVWAMWQDLNPDEFMSARPAPFTNFTVQAGAIEDEKSPLSPFWDETGTRFWTSDRVKSTITFGYAYPETQRWGYATLAAYQQAMRRTIASLYGSNPFLNFAQTIAPKDVAAERPTFESLAANPSSMMGVRSLAANVKLAARSVPAQVPLGEEPKAAENNIRLAAVEDHKEAPQPPAEAPKAPSTAPAAQEATPPPPQNPIQKGNLSDPIPDDMKRLCPGGHYTDWVVNVRAQKHGLGQTFRIIVFLGDFSPDAADWAGNAEYNTVGRVTMLGRSSETQCGNLKPEDVVPHLKTDLHWRAKVFEGTEFPIDQIPGLKVSVCSMPVTLGDDGVPVFSGEYTVHPEATAGKAGGLEGADEW</sequence>
<protein>
    <recommendedName>
        <fullName evidence="3">tyrosinase</fullName>
        <ecNumber evidence="3">1.14.18.1</ecNumber>
    </recommendedName>
</protein>
<evidence type="ECO:0000256" key="4">
    <source>
        <dbReference type="ARBA" id="ARBA00022723"/>
    </source>
</evidence>
<dbReference type="InterPro" id="IPR050316">
    <property type="entry name" value="Tyrosinase/Hemocyanin"/>
</dbReference>
<dbReference type="Proteomes" id="UP000838763">
    <property type="component" value="Unassembled WGS sequence"/>
</dbReference>
<evidence type="ECO:0000256" key="10">
    <source>
        <dbReference type="ARBA" id="ARBA00048881"/>
    </source>
</evidence>
<name>A0A9P1H6D2_9PEZI</name>
<evidence type="ECO:0000256" key="1">
    <source>
        <dbReference type="ARBA" id="ARBA00001973"/>
    </source>
</evidence>
<dbReference type="PRINTS" id="PR00092">
    <property type="entry name" value="TYROSINASE"/>
</dbReference>
<feature type="domain" description="Tyrosinase copper-binding" evidence="12">
    <location>
        <begin position="68"/>
        <end position="85"/>
    </location>
</feature>
<feature type="domain" description="Tyrosinase copper-binding" evidence="13">
    <location>
        <begin position="249"/>
        <end position="260"/>
    </location>
</feature>
<dbReference type="GO" id="GO:0046872">
    <property type="term" value="F:metal ion binding"/>
    <property type="evidence" value="ECO:0007669"/>
    <property type="project" value="UniProtKB-KW"/>
</dbReference>
<dbReference type="PROSITE" id="PS00498">
    <property type="entry name" value="TYROSINASE_2"/>
    <property type="match status" value="1"/>
</dbReference>
<evidence type="ECO:0000256" key="9">
    <source>
        <dbReference type="ARBA" id="ARBA00048233"/>
    </source>
</evidence>
<dbReference type="Pfam" id="PF00264">
    <property type="entry name" value="Tyrosinase"/>
    <property type="match status" value="1"/>
</dbReference>
<keyword evidence="4" id="KW-0479">Metal-binding</keyword>
<evidence type="ECO:0000256" key="3">
    <source>
        <dbReference type="ARBA" id="ARBA00011906"/>
    </source>
</evidence>
<dbReference type="InterPro" id="IPR008922">
    <property type="entry name" value="Di-copper_centre_dom_sf"/>
</dbReference>
<evidence type="ECO:0000256" key="6">
    <source>
        <dbReference type="ARBA" id="ARBA00023008"/>
    </source>
</evidence>
<comment type="catalytic activity">
    <reaction evidence="9">
        <text>2 L-dopa + O2 = 2 L-dopaquinone + 2 H2O</text>
        <dbReference type="Rhea" id="RHEA:34287"/>
        <dbReference type="ChEBI" id="CHEBI:15377"/>
        <dbReference type="ChEBI" id="CHEBI:15379"/>
        <dbReference type="ChEBI" id="CHEBI:57504"/>
        <dbReference type="ChEBI" id="CHEBI:57924"/>
        <dbReference type="EC" id="1.14.18.1"/>
    </reaction>
</comment>
<proteinExistence type="inferred from homology"/>
<dbReference type="GO" id="GO:0042438">
    <property type="term" value="P:melanin biosynthetic process"/>
    <property type="evidence" value="ECO:0007669"/>
    <property type="project" value="UniProtKB-KW"/>
</dbReference>
<evidence type="ECO:0000256" key="7">
    <source>
        <dbReference type="ARBA" id="ARBA00023033"/>
    </source>
</evidence>
<dbReference type="Gene3D" id="2.60.310.20">
    <property type="match status" value="1"/>
</dbReference>
<keyword evidence="15" id="KW-1185">Reference proteome</keyword>
<keyword evidence="5" id="KW-0560">Oxidoreductase</keyword>
<keyword evidence="7" id="KW-0503">Monooxygenase</keyword>
<evidence type="ECO:0000259" key="12">
    <source>
        <dbReference type="PROSITE" id="PS00497"/>
    </source>
</evidence>
<evidence type="ECO:0000256" key="5">
    <source>
        <dbReference type="ARBA" id="ARBA00023002"/>
    </source>
</evidence>
<dbReference type="EMBL" id="CALLCH030000015">
    <property type="protein sequence ID" value="CAI4216155.1"/>
    <property type="molecule type" value="Genomic_DNA"/>
</dbReference>
<dbReference type="GO" id="GO:0004503">
    <property type="term" value="F:tyrosinase activity"/>
    <property type="evidence" value="ECO:0007669"/>
    <property type="project" value="UniProtKB-EC"/>
</dbReference>
<dbReference type="Gene3D" id="1.10.1280.10">
    <property type="entry name" value="Di-copper center containing domain from catechol oxidase"/>
    <property type="match status" value="1"/>
</dbReference>
<evidence type="ECO:0000256" key="2">
    <source>
        <dbReference type="ARBA" id="ARBA00009928"/>
    </source>
</evidence>
<comment type="caution">
    <text evidence="14">The sequence shown here is derived from an EMBL/GenBank/DDBJ whole genome shotgun (WGS) entry which is preliminary data.</text>
</comment>
<comment type="similarity">
    <text evidence="2">Belongs to the tyrosinase family.</text>
</comment>
<dbReference type="PROSITE" id="PS00497">
    <property type="entry name" value="TYROSINASE_1"/>
    <property type="match status" value="1"/>
</dbReference>
<dbReference type="SUPFAM" id="SSF48056">
    <property type="entry name" value="Di-copper centre-containing domain"/>
    <property type="match status" value="1"/>
</dbReference>